<feature type="compositionally biased region" description="Polar residues" evidence="1">
    <location>
        <begin position="73"/>
        <end position="84"/>
    </location>
</feature>
<dbReference type="EMBL" id="AP023423">
    <property type="protein sequence ID" value="BCK88486.1"/>
    <property type="molecule type" value="Genomic_DNA"/>
</dbReference>
<organism evidence="2 3">
    <name type="scientific">Sideroxyarcus emersonii</name>
    <dbReference type="NCBI Taxonomy" id="2764705"/>
    <lineage>
        <taxon>Bacteria</taxon>
        <taxon>Pseudomonadati</taxon>
        <taxon>Pseudomonadota</taxon>
        <taxon>Betaproteobacteria</taxon>
        <taxon>Nitrosomonadales</taxon>
        <taxon>Gallionellaceae</taxon>
        <taxon>Sideroxyarcus</taxon>
    </lineage>
</organism>
<feature type="region of interest" description="Disordered" evidence="1">
    <location>
        <begin position="72"/>
        <end position="102"/>
    </location>
</feature>
<gene>
    <name evidence="2" type="ORF">MIZ01_2290</name>
</gene>
<sequence length="157" mass="17199">MDPVQWHSEGAGMKQTLLLAALLSISPLASAGVFKCETPAGFVYSEQPCAGNSRQLDFHPVKPSEPVVAPDKTMQQLEQQSAAQKKSREAMEKSAADNAAAARKSRCAAARQRLDIYQRQVRVYSQNENGERTYVDDNARAAIIENARKEAESNCDS</sequence>
<dbReference type="Proteomes" id="UP001320326">
    <property type="component" value="Chromosome"/>
</dbReference>
<evidence type="ECO:0000313" key="2">
    <source>
        <dbReference type="EMBL" id="BCK88486.1"/>
    </source>
</evidence>
<accession>A0AAN1XC08</accession>
<evidence type="ECO:0008006" key="4">
    <source>
        <dbReference type="Google" id="ProtNLM"/>
    </source>
</evidence>
<feature type="compositionally biased region" description="Basic and acidic residues" evidence="1">
    <location>
        <begin position="86"/>
        <end position="95"/>
    </location>
</feature>
<keyword evidence="3" id="KW-1185">Reference proteome</keyword>
<protein>
    <recommendedName>
        <fullName evidence="4">DUF4124 domain-containing protein</fullName>
    </recommendedName>
</protein>
<evidence type="ECO:0000256" key="1">
    <source>
        <dbReference type="SAM" id="MobiDB-lite"/>
    </source>
</evidence>
<dbReference type="AlphaFoldDB" id="A0AAN1XC08"/>
<reference evidence="2 3" key="1">
    <citation type="journal article" date="2022" name="Int. J. Syst. Evol. Microbiol.">
        <title>&lt;i&gt;Sideroxyarcus emersonii&lt;/i&gt; gen. nov. sp. nov., a neutrophilic, microaerobic iron- and thiosulfate-oxidizing bacterium isolated from iron-rich wetland sediment.</title>
        <authorList>
            <person name="Kato S."/>
            <person name="Itoh T."/>
            <person name="Iino T."/>
            <person name="Ohkuma M."/>
        </authorList>
    </citation>
    <scope>NUCLEOTIDE SEQUENCE [LARGE SCALE GENOMIC DNA]</scope>
    <source>
        <strain evidence="2 3">MIZ01</strain>
    </source>
</reference>
<evidence type="ECO:0000313" key="3">
    <source>
        <dbReference type="Proteomes" id="UP001320326"/>
    </source>
</evidence>
<proteinExistence type="predicted"/>
<dbReference type="KEGG" id="seme:MIZ01_2290"/>
<name>A0AAN1XC08_9PROT</name>